<dbReference type="PANTHER" id="PTHR13318">
    <property type="entry name" value="PARTNER OF PAIRED, ISOFORM B-RELATED"/>
    <property type="match status" value="1"/>
</dbReference>
<dbReference type="GO" id="GO:0019005">
    <property type="term" value="C:SCF ubiquitin ligase complex"/>
    <property type="evidence" value="ECO:0007669"/>
    <property type="project" value="TreeGrafter"/>
</dbReference>
<dbReference type="Gene3D" id="3.30.70.330">
    <property type="match status" value="1"/>
</dbReference>
<accession>A0A0Q9X350</accession>
<feature type="coiled-coil region" evidence="3">
    <location>
        <begin position="27"/>
        <end position="248"/>
    </location>
</feature>
<sequence>MDPNIVNLMLDKMEESNTALEESSSWVRRFDAQNQQLEDQLVNQTKAAIQLKELNAQLEHSNEKLEGENQQLKDRLETKVNEKDVHITNYEVKIQELEDKLKANYEAVQKLKELNALLEHSNEKLEGENQQLKDRLETKVNEKDVYITNYEVKIQELEDKLKANYEAVQKLKELNALLEHSNEKLEGENQQLKVRLETKVNEKDVYITNYEVKIKELEDKLKANYKAVQKLKELNALLEHSNEKLEASTKYYIKNDKYYTEDRIPVQELYLYNIPAELSEDEILRHFKSYGNVVRLQLFDTCGNPESSERKERSDKEVKQDMKTGRILFANALDAAKALHLEVHLVNGHQFGAKPSDSWLQPDAYGSSESEQSYITKIPSNLTSIETLRFDIDNETNYERIADLPNLKIVQIRCIASVDIFGKFLDQLVALKSKKLEQLHIHNAGGLTNQMLMQIGKLSVLQKLIIWLAGAISNDILEEFTNLKKLEYICLVDCQNISDSGVLQLILGCPKLRELKLMYCSRITEKLVHDIINNFERQIINKENERHLPIHLYIDSDSDISA</sequence>
<dbReference type="OrthoDB" id="6492012at2759"/>
<dbReference type="PROSITE" id="PS50102">
    <property type="entry name" value="RRM"/>
    <property type="match status" value="1"/>
</dbReference>
<evidence type="ECO:0000256" key="3">
    <source>
        <dbReference type="SAM" id="Coils"/>
    </source>
</evidence>
<feature type="domain" description="RRM" evidence="4">
    <location>
        <begin position="267"/>
        <end position="355"/>
    </location>
</feature>
<protein>
    <recommendedName>
        <fullName evidence="4">RRM domain-containing protein</fullName>
    </recommendedName>
</protein>
<dbReference type="InterPro" id="IPR006553">
    <property type="entry name" value="Leu-rich_rpt_Cys-con_subtyp"/>
</dbReference>
<dbReference type="InterPro" id="IPR032675">
    <property type="entry name" value="LRR_dom_sf"/>
</dbReference>
<dbReference type="InterPro" id="IPR035979">
    <property type="entry name" value="RBD_domain_sf"/>
</dbReference>
<dbReference type="InParanoid" id="A0A0Q9X350"/>
<dbReference type="Gene3D" id="3.80.10.10">
    <property type="entry name" value="Ribonuclease Inhibitor"/>
    <property type="match status" value="1"/>
</dbReference>
<gene>
    <name evidence="5" type="primary">Dwil\GK26954</name>
    <name evidence="5" type="ORF">Dwil_GK26954</name>
</gene>
<evidence type="ECO:0000256" key="1">
    <source>
        <dbReference type="ARBA" id="ARBA00022884"/>
    </source>
</evidence>
<dbReference type="InterPro" id="IPR000504">
    <property type="entry name" value="RRM_dom"/>
</dbReference>
<keyword evidence="1 2" id="KW-0694">RNA-binding</keyword>
<evidence type="ECO:0000256" key="2">
    <source>
        <dbReference type="PROSITE-ProRule" id="PRU00176"/>
    </source>
</evidence>
<dbReference type="STRING" id="7260.A0A0Q9X350"/>
<dbReference type="EMBL" id="CH964282">
    <property type="protein sequence ID" value="KRG00314.1"/>
    <property type="molecule type" value="Genomic_DNA"/>
</dbReference>
<dbReference type="Proteomes" id="UP000007798">
    <property type="component" value="Unassembled WGS sequence"/>
</dbReference>
<dbReference type="InterPro" id="IPR012677">
    <property type="entry name" value="Nucleotide-bd_a/b_plait_sf"/>
</dbReference>
<evidence type="ECO:0000259" key="4">
    <source>
        <dbReference type="PROSITE" id="PS50102"/>
    </source>
</evidence>
<keyword evidence="3" id="KW-0175">Coiled coil</keyword>
<name>A0A0Q9X350_DROWI</name>
<dbReference type="GO" id="GO:0031146">
    <property type="term" value="P:SCF-dependent proteasomal ubiquitin-dependent protein catabolic process"/>
    <property type="evidence" value="ECO:0007669"/>
    <property type="project" value="TreeGrafter"/>
</dbReference>
<reference evidence="5 6" key="1">
    <citation type="journal article" date="2007" name="Nature">
        <title>Evolution of genes and genomes on the Drosophila phylogeny.</title>
        <authorList>
            <consortium name="Drosophila 12 Genomes Consortium"/>
            <person name="Clark A.G."/>
            <person name="Eisen M.B."/>
            <person name="Smith D.R."/>
            <person name="Bergman C.M."/>
            <person name="Oliver B."/>
            <person name="Markow T.A."/>
            <person name="Kaufman T.C."/>
            <person name="Kellis M."/>
            <person name="Gelbart W."/>
            <person name="Iyer V.N."/>
            <person name="Pollard D.A."/>
            <person name="Sackton T.B."/>
            <person name="Larracuente A.M."/>
            <person name="Singh N.D."/>
            <person name="Abad J.P."/>
            <person name="Abt D.N."/>
            <person name="Adryan B."/>
            <person name="Aguade M."/>
            <person name="Akashi H."/>
            <person name="Anderson W.W."/>
            <person name="Aquadro C.F."/>
            <person name="Ardell D.H."/>
            <person name="Arguello R."/>
            <person name="Artieri C.G."/>
            <person name="Barbash D.A."/>
            <person name="Barker D."/>
            <person name="Barsanti P."/>
            <person name="Batterham P."/>
            <person name="Batzoglou S."/>
            <person name="Begun D."/>
            <person name="Bhutkar A."/>
            <person name="Blanco E."/>
            <person name="Bosak S.A."/>
            <person name="Bradley R.K."/>
            <person name="Brand A.D."/>
            <person name="Brent M.R."/>
            <person name="Brooks A.N."/>
            <person name="Brown R.H."/>
            <person name="Butlin R.K."/>
            <person name="Caggese C."/>
            <person name="Calvi B.R."/>
            <person name="Bernardo de Carvalho A."/>
            <person name="Caspi A."/>
            <person name="Castrezana S."/>
            <person name="Celniker S.E."/>
            <person name="Chang J.L."/>
            <person name="Chapple C."/>
            <person name="Chatterji S."/>
            <person name="Chinwalla A."/>
            <person name="Civetta A."/>
            <person name="Clifton S.W."/>
            <person name="Comeron J.M."/>
            <person name="Costello J.C."/>
            <person name="Coyne J.A."/>
            <person name="Daub J."/>
            <person name="David R.G."/>
            <person name="Delcher A.L."/>
            <person name="Delehaunty K."/>
            <person name="Do C.B."/>
            <person name="Ebling H."/>
            <person name="Edwards K."/>
            <person name="Eickbush T."/>
            <person name="Evans J.D."/>
            <person name="Filipski A."/>
            <person name="Findeiss S."/>
            <person name="Freyhult E."/>
            <person name="Fulton L."/>
            <person name="Fulton R."/>
            <person name="Garcia A.C."/>
            <person name="Gardiner A."/>
            <person name="Garfield D.A."/>
            <person name="Garvin B.E."/>
            <person name="Gibson G."/>
            <person name="Gilbert D."/>
            <person name="Gnerre S."/>
            <person name="Godfrey J."/>
            <person name="Good R."/>
            <person name="Gotea V."/>
            <person name="Gravely B."/>
            <person name="Greenberg A.J."/>
            <person name="Griffiths-Jones S."/>
            <person name="Gross S."/>
            <person name="Guigo R."/>
            <person name="Gustafson E.A."/>
            <person name="Haerty W."/>
            <person name="Hahn M.W."/>
            <person name="Halligan D.L."/>
            <person name="Halpern A.L."/>
            <person name="Halter G.M."/>
            <person name="Han M.V."/>
            <person name="Heger A."/>
            <person name="Hillier L."/>
            <person name="Hinrichs A.S."/>
            <person name="Holmes I."/>
            <person name="Hoskins R.A."/>
            <person name="Hubisz M.J."/>
            <person name="Hultmark D."/>
            <person name="Huntley M.A."/>
            <person name="Jaffe D.B."/>
            <person name="Jagadeeshan S."/>
            <person name="Jeck W.R."/>
            <person name="Johnson J."/>
            <person name="Jones C.D."/>
            <person name="Jordan W.C."/>
            <person name="Karpen G.H."/>
            <person name="Kataoka E."/>
            <person name="Keightley P.D."/>
            <person name="Kheradpour P."/>
            <person name="Kirkness E.F."/>
            <person name="Koerich L.B."/>
            <person name="Kristiansen K."/>
            <person name="Kudrna D."/>
            <person name="Kulathinal R.J."/>
            <person name="Kumar S."/>
            <person name="Kwok R."/>
            <person name="Lander E."/>
            <person name="Langley C.H."/>
            <person name="Lapoint R."/>
            <person name="Lazzaro B.P."/>
            <person name="Lee S.J."/>
            <person name="Levesque L."/>
            <person name="Li R."/>
            <person name="Lin C.F."/>
            <person name="Lin M.F."/>
            <person name="Lindblad-Toh K."/>
            <person name="Llopart A."/>
            <person name="Long M."/>
            <person name="Low L."/>
            <person name="Lozovsky E."/>
            <person name="Lu J."/>
            <person name="Luo M."/>
            <person name="Machado C.A."/>
            <person name="Makalowski W."/>
            <person name="Marzo M."/>
            <person name="Matsuda M."/>
            <person name="Matzkin L."/>
            <person name="McAllister B."/>
            <person name="McBride C.S."/>
            <person name="McKernan B."/>
            <person name="McKernan K."/>
            <person name="Mendez-Lago M."/>
            <person name="Minx P."/>
            <person name="Mollenhauer M.U."/>
            <person name="Montooth K."/>
            <person name="Mount S.M."/>
            <person name="Mu X."/>
            <person name="Myers E."/>
            <person name="Negre B."/>
            <person name="Newfeld S."/>
            <person name="Nielsen R."/>
            <person name="Noor M.A."/>
            <person name="O'Grady P."/>
            <person name="Pachter L."/>
            <person name="Papaceit M."/>
            <person name="Parisi M.J."/>
            <person name="Parisi M."/>
            <person name="Parts L."/>
            <person name="Pedersen J.S."/>
            <person name="Pesole G."/>
            <person name="Phillippy A.M."/>
            <person name="Ponting C.P."/>
            <person name="Pop M."/>
            <person name="Porcelli D."/>
            <person name="Powell J.R."/>
            <person name="Prohaska S."/>
            <person name="Pruitt K."/>
            <person name="Puig M."/>
            <person name="Quesneville H."/>
            <person name="Ram K.R."/>
            <person name="Rand D."/>
            <person name="Rasmussen M.D."/>
            <person name="Reed L.K."/>
            <person name="Reenan R."/>
            <person name="Reily A."/>
            <person name="Remington K.A."/>
            <person name="Rieger T.T."/>
            <person name="Ritchie M.G."/>
            <person name="Robin C."/>
            <person name="Rogers Y.H."/>
            <person name="Rohde C."/>
            <person name="Rozas J."/>
            <person name="Rubenfield M.J."/>
            <person name="Ruiz A."/>
            <person name="Russo S."/>
            <person name="Salzberg S.L."/>
            <person name="Sanchez-Gracia A."/>
            <person name="Saranga D.J."/>
            <person name="Sato H."/>
            <person name="Schaeffer S.W."/>
            <person name="Schatz M.C."/>
            <person name="Schlenke T."/>
            <person name="Schwartz R."/>
            <person name="Segarra C."/>
            <person name="Singh R.S."/>
            <person name="Sirot L."/>
            <person name="Sirota M."/>
            <person name="Sisneros N.B."/>
            <person name="Smith C.D."/>
            <person name="Smith T.F."/>
            <person name="Spieth J."/>
            <person name="Stage D.E."/>
            <person name="Stark A."/>
            <person name="Stephan W."/>
            <person name="Strausberg R.L."/>
            <person name="Strempel S."/>
            <person name="Sturgill D."/>
            <person name="Sutton G."/>
            <person name="Sutton G.G."/>
            <person name="Tao W."/>
            <person name="Teichmann S."/>
            <person name="Tobari Y.N."/>
            <person name="Tomimura Y."/>
            <person name="Tsolas J.M."/>
            <person name="Valente V.L."/>
            <person name="Venter E."/>
            <person name="Venter J.C."/>
            <person name="Vicario S."/>
            <person name="Vieira F.G."/>
            <person name="Vilella A.J."/>
            <person name="Villasante A."/>
            <person name="Walenz B."/>
            <person name="Wang J."/>
            <person name="Wasserman M."/>
            <person name="Watts T."/>
            <person name="Wilson D."/>
            <person name="Wilson R.K."/>
            <person name="Wing R.A."/>
            <person name="Wolfner M.F."/>
            <person name="Wong A."/>
            <person name="Wong G.K."/>
            <person name="Wu C.I."/>
            <person name="Wu G."/>
            <person name="Yamamoto D."/>
            <person name="Yang H.P."/>
            <person name="Yang S.P."/>
            <person name="Yorke J.A."/>
            <person name="Yoshida K."/>
            <person name="Zdobnov E."/>
            <person name="Zhang P."/>
            <person name="Zhang Y."/>
            <person name="Zimin A.V."/>
            <person name="Baldwin J."/>
            <person name="Abdouelleil A."/>
            <person name="Abdulkadir J."/>
            <person name="Abebe A."/>
            <person name="Abera B."/>
            <person name="Abreu J."/>
            <person name="Acer S.C."/>
            <person name="Aftuck L."/>
            <person name="Alexander A."/>
            <person name="An P."/>
            <person name="Anderson E."/>
            <person name="Anderson S."/>
            <person name="Arachi H."/>
            <person name="Azer M."/>
            <person name="Bachantsang P."/>
            <person name="Barry A."/>
            <person name="Bayul T."/>
            <person name="Berlin A."/>
            <person name="Bessette D."/>
            <person name="Bloom T."/>
            <person name="Blye J."/>
            <person name="Boguslavskiy L."/>
            <person name="Bonnet C."/>
            <person name="Boukhgalter B."/>
            <person name="Bourzgui I."/>
            <person name="Brown A."/>
            <person name="Cahill P."/>
            <person name="Channer S."/>
            <person name="Cheshatsang Y."/>
            <person name="Chuda L."/>
            <person name="Citroen M."/>
            <person name="Collymore A."/>
            <person name="Cooke P."/>
            <person name="Costello M."/>
            <person name="D'Aco K."/>
            <person name="Daza R."/>
            <person name="De Haan G."/>
            <person name="DeGray S."/>
            <person name="DeMaso C."/>
            <person name="Dhargay N."/>
            <person name="Dooley K."/>
            <person name="Dooley E."/>
            <person name="Doricent M."/>
            <person name="Dorje P."/>
            <person name="Dorjee K."/>
            <person name="Dupes A."/>
            <person name="Elong R."/>
            <person name="Falk J."/>
            <person name="Farina A."/>
            <person name="Faro S."/>
            <person name="Ferguson D."/>
            <person name="Fisher S."/>
            <person name="Foley C.D."/>
            <person name="Franke A."/>
            <person name="Friedrich D."/>
            <person name="Gadbois L."/>
            <person name="Gearin G."/>
            <person name="Gearin C.R."/>
            <person name="Giannoukos G."/>
            <person name="Goode T."/>
            <person name="Graham J."/>
            <person name="Grandbois E."/>
            <person name="Grewal S."/>
            <person name="Gyaltsen K."/>
            <person name="Hafez N."/>
            <person name="Hagos B."/>
            <person name="Hall J."/>
            <person name="Henson C."/>
            <person name="Hollinger A."/>
            <person name="Honan T."/>
            <person name="Huard M.D."/>
            <person name="Hughes L."/>
            <person name="Hurhula B."/>
            <person name="Husby M.E."/>
            <person name="Kamat A."/>
            <person name="Kanga B."/>
            <person name="Kashin S."/>
            <person name="Khazanovich D."/>
            <person name="Kisner P."/>
            <person name="Lance K."/>
            <person name="Lara M."/>
            <person name="Lee W."/>
            <person name="Lennon N."/>
            <person name="Letendre F."/>
            <person name="LeVine R."/>
            <person name="Lipovsky A."/>
            <person name="Liu X."/>
            <person name="Liu J."/>
            <person name="Liu S."/>
            <person name="Lokyitsang T."/>
            <person name="Lokyitsang Y."/>
            <person name="Lubonja R."/>
            <person name="Lui A."/>
            <person name="MacDonald P."/>
            <person name="Magnisalis V."/>
            <person name="Maru K."/>
            <person name="Matthews C."/>
            <person name="McCusker W."/>
            <person name="McDonough S."/>
            <person name="Mehta T."/>
            <person name="Meldrim J."/>
            <person name="Meneus L."/>
            <person name="Mihai O."/>
            <person name="Mihalev A."/>
            <person name="Mihova T."/>
            <person name="Mittelman R."/>
            <person name="Mlenga V."/>
            <person name="Montmayeur A."/>
            <person name="Mulrain L."/>
            <person name="Navidi A."/>
            <person name="Naylor J."/>
            <person name="Negash T."/>
            <person name="Nguyen T."/>
            <person name="Nguyen N."/>
            <person name="Nicol R."/>
            <person name="Norbu C."/>
            <person name="Norbu N."/>
            <person name="Novod N."/>
            <person name="O'Neill B."/>
            <person name="Osman S."/>
            <person name="Markiewicz E."/>
            <person name="Oyono O.L."/>
            <person name="Patti C."/>
            <person name="Phunkhang P."/>
            <person name="Pierre F."/>
            <person name="Priest M."/>
            <person name="Raghuraman S."/>
            <person name="Rege F."/>
            <person name="Reyes R."/>
            <person name="Rise C."/>
            <person name="Rogov P."/>
            <person name="Ross K."/>
            <person name="Ryan E."/>
            <person name="Settipalli S."/>
            <person name="Shea T."/>
            <person name="Sherpa N."/>
            <person name="Shi L."/>
            <person name="Shih D."/>
            <person name="Sparrow T."/>
            <person name="Spaulding J."/>
            <person name="Stalker J."/>
            <person name="Stange-Thomann N."/>
            <person name="Stavropoulos S."/>
            <person name="Stone C."/>
            <person name="Strader C."/>
            <person name="Tesfaye S."/>
            <person name="Thomson T."/>
            <person name="Thoulutsang Y."/>
            <person name="Thoulutsang D."/>
            <person name="Topham K."/>
            <person name="Topping I."/>
            <person name="Tsamla T."/>
            <person name="Vassiliev H."/>
            <person name="Vo A."/>
            <person name="Wangchuk T."/>
            <person name="Wangdi T."/>
            <person name="Weiand M."/>
            <person name="Wilkinson J."/>
            <person name="Wilson A."/>
            <person name="Yadav S."/>
            <person name="Young G."/>
            <person name="Yu Q."/>
            <person name="Zembek L."/>
            <person name="Zhong D."/>
            <person name="Zimmer A."/>
            <person name="Zwirko Z."/>
            <person name="Jaffe D.B."/>
            <person name="Alvarez P."/>
            <person name="Brockman W."/>
            <person name="Butler J."/>
            <person name="Chin C."/>
            <person name="Gnerre S."/>
            <person name="Grabherr M."/>
            <person name="Kleber M."/>
            <person name="Mauceli E."/>
            <person name="MacCallum I."/>
        </authorList>
    </citation>
    <scope>NUCLEOTIDE SEQUENCE [LARGE SCALE GENOMIC DNA]</scope>
    <source>
        <strain evidence="6">Tucson 14030-0811.24</strain>
    </source>
</reference>
<dbReference type="GO" id="GO:0003723">
    <property type="term" value="F:RNA binding"/>
    <property type="evidence" value="ECO:0007669"/>
    <property type="project" value="UniProtKB-UniRule"/>
</dbReference>
<dbReference type="SMR" id="A0A0Q9X350"/>
<keyword evidence="6" id="KW-1185">Reference proteome</keyword>
<organism evidence="5 6">
    <name type="scientific">Drosophila willistoni</name>
    <name type="common">Fruit fly</name>
    <dbReference type="NCBI Taxonomy" id="7260"/>
    <lineage>
        <taxon>Eukaryota</taxon>
        <taxon>Metazoa</taxon>
        <taxon>Ecdysozoa</taxon>
        <taxon>Arthropoda</taxon>
        <taxon>Hexapoda</taxon>
        <taxon>Insecta</taxon>
        <taxon>Pterygota</taxon>
        <taxon>Neoptera</taxon>
        <taxon>Endopterygota</taxon>
        <taxon>Diptera</taxon>
        <taxon>Brachycera</taxon>
        <taxon>Muscomorpha</taxon>
        <taxon>Ephydroidea</taxon>
        <taxon>Drosophilidae</taxon>
        <taxon>Drosophila</taxon>
        <taxon>Sophophora</taxon>
    </lineage>
</organism>
<dbReference type="SUPFAM" id="SSF54928">
    <property type="entry name" value="RNA-binding domain, RBD"/>
    <property type="match status" value="1"/>
</dbReference>
<dbReference type="SMART" id="SM00367">
    <property type="entry name" value="LRR_CC"/>
    <property type="match status" value="3"/>
</dbReference>
<evidence type="ECO:0000313" key="5">
    <source>
        <dbReference type="EMBL" id="KRG00314.1"/>
    </source>
</evidence>
<evidence type="ECO:0000313" key="6">
    <source>
        <dbReference type="Proteomes" id="UP000007798"/>
    </source>
</evidence>
<dbReference type="SUPFAM" id="SSF52047">
    <property type="entry name" value="RNI-like"/>
    <property type="match status" value="1"/>
</dbReference>
<dbReference type="CDD" id="cd00590">
    <property type="entry name" value="RRM_SF"/>
    <property type="match status" value="1"/>
</dbReference>
<proteinExistence type="predicted"/>
<dbReference type="AlphaFoldDB" id="A0A0Q9X350"/>